<sequence>MPSAASPALPPPSISLARPIPFISVLVAVHFGECVTRLPPSTAHYTGAFDARKKRDCVRARGWGIAFVCPVRARSRPLCLFLVIFRPRLIFMTSHGESMARAAGLQRRGSDVGAGVRAITTAVGRLLTDYVVQLREDLRSVDVPGDVSLKAGWNAEDGNLAKIEDGGSDSAADSAVVAGYKMGSRRAAGAADETAPLTEADAAEYRQRLQRLQRVKNLLAQFSGQPNRHCGHTGNAGVSSPTSGSLAGADEDEGEAYRVSCETVRQNPVLMLALRHFDGMLKRFQGAVTPVDVRKAEVIGLHGVGTTASVSQANRASCIEPLLNPVPLAEGALSAFSRNVNIVFRRRPNVVGPPATGKRPRDEAGDSAASSSASRAAAPNLFNYWELLAAQQRKRRFALYTARSALLPRVNAVCAPLYVSPAVRELAQLNMEAEHLMLKRAWCVHTKAHLLRELPSVARDVATRRVALREVLQSFAESQQDAFLTDVVYTDFVCTEGGIVRVCVQHALFVDLTYDVRRRQWALIALHWNLFTNSAGASLMGSQTALAVPHAEIPSATPGATATAARSPSTTHGTVISASPSPDVPNITSLVQVVPQDREALHTFLHVAFAQEGLSGGLHAANRLVCAVVMDAFATQLEILQQCFFTGSGLGRLVEVEVRPGTLISFHLSLPALFVPSAPVVHGKMTVAGGTVMLECVRGTDLSTRRVILPLGTSSLVTPAVVGVSAAGRELSVVVVDMEALLWQSACAYASS</sequence>
<proteinExistence type="predicted"/>
<name>A0A836KLM0_9TRYP</name>
<dbReference type="SMR" id="A0A836KLM0"/>
<reference evidence="3" key="2">
    <citation type="journal article" date="2021" name="Sci. Data">
        <title>Chromosome-scale genome sequencing, assembly and annotation of six genomes from subfamily Leishmaniinae.</title>
        <authorList>
            <person name="Almutairi H."/>
            <person name="Urbaniak M.D."/>
            <person name="Bates M.D."/>
            <person name="Jariyapan N."/>
            <person name="Kwakye-Nuako G."/>
            <person name="Thomaz Soccol V."/>
            <person name="Al-Salem W.S."/>
            <person name="Dillon R.J."/>
            <person name="Bates P.A."/>
            <person name="Gatherer D."/>
        </authorList>
    </citation>
    <scope>NUCLEOTIDE SEQUENCE [LARGE SCALE GENOMIC DNA]</scope>
</reference>
<gene>
    <name evidence="2" type="ORF">LSCM4_02937</name>
</gene>
<feature type="compositionally biased region" description="Polar residues" evidence="1">
    <location>
        <begin position="572"/>
        <end position="581"/>
    </location>
</feature>
<accession>A0A836KLM0</accession>
<feature type="region of interest" description="Disordered" evidence="1">
    <location>
        <begin position="557"/>
        <end position="581"/>
    </location>
</feature>
<dbReference type="Proteomes" id="UP000674143">
    <property type="component" value="Unassembled WGS sequence"/>
</dbReference>
<dbReference type="RefSeq" id="XP_067060509.1">
    <property type="nucleotide sequence ID" value="XM_067204957.1"/>
</dbReference>
<organism evidence="2 3">
    <name type="scientific">Leishmania orientalis</name>
    <dbReference type="NCBI Taxonomy" id="2249476"/>
    <lineage>
        <taxon>Eukaryota</taxon>
        <taxon>Discoba</taxon>
        <taxon>Euglenozoa</taxon>
        <taxon>Kinetoplastea</taxon>
        <taxon>Metakinetoplastina</taxon>
        <taxon>Trypanosomatida</taxon>
        <taxon>Trypanosomatidae</taxon>
        <taxon>Leishmaniinae</taxon>
        <taxon>Leishmania</taxon>
    </lineage>
</organism>
<feature type="compositionally biased region" description="Low complexity" evidence="1">
    <location>
        <begin position="557"/>
        <end position="571"/>
    </location>
</feature>
<dbReference type="EMBL" id="JAFHLR010000032">
    <property type="protein sequence ID" value="KAG5470243.1"/>
    <property type="molecule type" value="Genomic_DNA"/>
</dbReference>
<reference evidence="3" key="1">
    <citation type="journal article" date="2021" name="Microbiol. Resour. Announc.">
        <title>LGAAP: Leishmaniinae Genome Assembly and Annotation Pipeline.</title>
        <authorList>
            <person name="Almutairi H."/>
            <person name="Urbaniak M.D."/>
            <person name="Bates M.D."/>
            <person name="Jariyapan N."/>
            <person name="Kwakye-Nuako G."/>
            <person name="Thomaz-Soccol V."/>
            <person name="Al-Salem W.S."/>
            <person name="Dillon R.J."/>
            <person name="Bates P.A."/>
            <person name="Gatherer D."/>
        </authorList>
    </citation>
    <scope>NUCLEOTIDE SEQUENCE [LARGE SCALE GENOMIC DNA]</scope>
</reference>
<comment type="caution">
    <text evidence="2">The sequence shown here is derived from an EMBL/GenBank/DDBJ whole genome shotgun (WGS) entry which is preliminary data.</text>
</comment>
<feature type="region of interest" description="Disordered" evidence="1">
    <location>
        <begin position="226"/>
        <end position="250"/>
    </location>
</feature>
<protein>
    <submittedName>
        <fullName evidence="2">Uncharacterized protein</fullName>
    </submittedName>
</protein>
<dbReference type="GeneID" id="92358891"/>
<feature type="region of interest" description="Disordered" evidence="1">
    <location>
        <begin position="351"/>
        <end position="372"/>
    </location>
</feature>
<evidence type="ECO:0000256" key="1">
    <source>
        <dbReference type="SAM" id="MobiDB-lite"/>
    </source>
</evidence>
<dbReference type="KEGG" id="loi:92358891"/>
<evidence type="ECO:0000313" key="2">
    <source>
        <dbReference type="EMBL" id="KAG5470243.1"/>
    </source>
</evidence>
<keyword evidence="3" id="KW-1185">Reference proteome</keyword>
<feature type="compositionally biased region" description="Polar residues" evidence="1">
    <location>
        <begin position="236"/>
        <end position="245"/>
    </location>
</feature>
<dbReference type="AlphaFoldDB" id="A0A836KLM0"/>
<evidence type="ECO:0000313" key="3">
    <source>
        <dbReference type="Proteomes" id="UP000674143"/>
    </source>
</evidence>